<feature type="transmembrane region" description="Helical" evidence="2">
    <location>
        <begin position="56"/>
        <end position="80"/>
    </location>
</feature>
<reference evidence="3" key="1">
    <citation type="submission" date="2017-05" db="EMBL/GenBank/DDBJ databases">
        <authorList>
            <person name="Imhoff J.F."/>
            <person name="Rahn T."/>
            <person name="Kuenzel S."/>
            <person name="Neulinger S.C."/>
        </authorList>
    </citation>
    <scope>NUCLEOTIDE SEQUENCE</scope>
    <source>
        <strain evidence="3">LMG 28126</strain>
    </source>
</reference>
<comment type="caution">
    <text evidence="3">The sequence shown here is derived from an EMBL/GenBank/DDBJ whole genome shotgun (WGS) entry which is preliminary data.</text>
</comment>
<name>A0A934TEF3_9RHOB</name>
<evidence type="ECO:0000313" key="4">
    <source>
        <dbReference type="Proteomes" id="UP000706333"/>
    </source>
</evidence>
<feature type="transmembrane region" description="Helical" evidence="2">
    <location>
        <begin position="323"/>
        <end position="344"/>
    </location>
</feature>
<feature type="transmembrane region" description="Helical" evidence="2">
    <location>
        <begin position="86"/>
        <end position="103"/>
    </location>
</feature>
<dbReference type="GO" id="GO:0005886">
    <property type="term" value="C:plasma membrane"/>
    <property type="evidence" value="ECO:0007669"/>
    <property type="project" value="InterPro"/>
</dbReference>
<sequence>MLWQELRPYEGRAFMALHIAFLCAATAVIAMALRMPEALLACYLIFFAYKDNAGEGIAIGVGLIVAATLAIAVGVGLLMAVADAPGPRFALILALTFGGMFLWRASRMGPAAYALAFILAFVLMLADTVPVPELLVRAMTWLWVVVAVPMGLLVLTNLVFGRSPRALAHRLVTERLEAAADVLEGRGEGRDPAPLLEAGNAEALGYVRMARLMGELRGAQPVDRLRAEIDASHRVLRAAVAEAEAGTVSGGLAARAAALRALARGAPDHAADHGAGDWAGADRGPLADAVAALVAARDPGRPPAPPASEPAPFFRPDAFTNPAYVRFSLKVVLAVAVTYVLVLGVDLFDIHTAMVTCFFVALGTVGEVFHKSGLRLAGCLIGTGMGGLAVLYAVPHLSDAGHLFALVGLGSLVAAWVALGTWRTQYLGWQMALAFFICVLPASPLEFGPNTDLADAGYRILGIVVGITVMGLVFALVWPESAEDALARETAAALDATAATLRGTDHQLAAQVHLGAARLAAEVMVFERLGARHAGPRRRGLLHRLEAARQLARLAPALAGRPGAGDLATGIAAAAQSSRSQSSGSQSSGSHPGPVPRPPGDPLARAHALLRTLAPQE</sequence>
<keyword evidence="4" id="KW-1185">Reference proteome</keyword>
<keyword evidence="2" id="KW-0472">Membrane</keyword>
<keyword evidence="2" id="KW-1133">Transmembrane helix</keyword>
<feature type="compositionally biased region" description="Low complexity" evidence="1">
    <location>
        <begin position="571"/>
        <end position="592"/>
    </location>
</feature>
<feature type="transmembrane region" description="Helical" evidence="2">
    <location>
        <begin position="456"/>
        <end position="478"/>
    </location>
</feature>
<dbReference type="GO" id="GO:0022857">
    <property type="term" value="F:transmembrane transporter activity"/>
    <property type="evidence" value="ECO:0007669"/>
    <property type="project" value="InterPro"/>
</dbReference>
<feature type="transmembrane region" description="Helical" evidence="2">
    <location>
        <begin position="12"/>
        <end position="35"/>
    </location>
</feature>
<dbReference type="InterPro" id="IPR006726">
    <property type="entry name" value="PHBA_efflux_AaeB/fusaric-R"/>
</dbReference>
<evidence type="ECO:0000256" key="2">
    <source>
        <dbReference type="SAM" id="Phobius"/>
    </source>
</evidence>
<evidence type="ECO:0000313" key="3">
    <source>
        <dbReference type="EMBL" id="MBK5925865.1"/>
    </source>
</evidence>
<feature type="transmembrane region" description="Helical" evidence="2">
    <location>
        <begin position="110"/>
        <end position="129"/>
    </location>
</feature>
<feature type="transmembrane region" description="Helical" evidence="2">
    <location>
        <begin position="350"/>
        <end position="369"/>
    </location>
</feature>
<protein>
    <recommendedName>
        <fullName evidence="5">Multidrug resistance protein MdtO</fullName>
    </recommendedName>
</protein>
<feature type="region of interest" description="Disordered" evidence="1">
    <location>
        <begin position="571"/>
        <end position="605"/>
    </location>
</feature>
<gene>
    <name evidence="3" type="ORF">CCR87_00580</name>
</gene>
<dbReference type="Pfam" id="PF04632">
    <property type="entry name" value="FUSC"/>
    <property type="match status" value="1"/>
</dbReference>
<feature type="transmembrane region" description="Helical" evidence="2">
    <location>
        <begin position="376"/>
        <end position="394"/>
    </location>
</feature>
<proteinExistence type="predicted"/>
<dbReference type="EMBL" id="NHSD01000041">
    <property type="protein sequence ID" value="MBK5925865.1"/>
    <property type="molecule type" value="Genomic_DNA"/>
</dbReference>
<feature type="transmembrane region" description="Helical" evidence="2">
    <location>
        <begin position="426"/>
        <end position="444"/>
    </location>
</feature>
<evidence type="ECO:0008006" key="5">
    <source>
        <dbReference type="Google" id="ProtNLM"/>
    </source>
</evidence>
<feature type="transmembrane region" description="Helical" evidence="2">
    <location>
        <begin position="400"/>
        <end position="419"/>
    </location>
</feature>
<reference evidence="3" key="2">
    <citation type="journal article" date="2020" name="Microorganisms">
        <title>Osmotic Adaptation and Compatible Solute Biosynthesis of Phototrophic Bacteria as Revealed from Genome Analyses.</title>
        <authorList>
            <person name="Imhoff J.F."/>
            <person name="Rahn T."/>
            <person name="Kunzel S."/>
            <person name="Keller A."/>
            <person name="Neulinger S.C."/>
        </authorList>
    </citation>
    <scope>NUCLEOTIDE SEQUENCE</scope>
    <source>
        <strain evidence="3">LMG 28126</strain>
    </source>
</reference>
<evidence type="ECO:0000256" key="1">
    <source>
        <dbReference type="SAM" id="MobiDB-lite"/>
    </source>
</evidence>
<keyword evidence="2" id="KW-0812">Transmembrane</keyword>
<organism evidence="3 4">
    <name type="scientific">Rhodobaculum claviforme</name>
    <dbReference type="NCBI Taxonomy" id="1549854"/>
    <lineage>
        <taxon>Bacteria</taxon>
        <taxon>Pseudomonadati</taxon>
        <taxon>Pseudomonadota</taxon>
        <taxon>Alphaproteobacteria</taxon>
        <taxon>Rhodobacterales</taxon>
        <taxon>Paracoccaceae</taxon>
        <taxon>Rhodobaculum</taxon>
    </lineage>
</organism>
<dbReference type="AlphaFoldDB" id="A0A934TEF3"/>
<dbReference type="Proteomes" id="UP000706333">
    <property type="component" value="Unassembled WGS sequence"/>
</dbReference>
<feature type="transmembrane region" description="Helical" evidence="2">
    <location>
        <begin position="141"/>
        <end position="160"/>
    </location>
</feature>
<accession>A0A934TEF3</accession>
<feature type="non-terminal residue" evidence="3">
    <location>
        <position position="617"/>
    </location>
</feature>